<dbReference type="EMBL" id="UZAM01013135">
    <property type="protein sequence ID" value="VDP25749.1"/>
    <property type="molecule type" value="Genomic_DNA"/>
</dbReference>
<dbReference type="WBParaSite" id="SBAD_0001011501-mRNA-1">
    <property type="protein sequence ID" value="SBAD_0001011501-mRNA-1"/>
    <property type="gene ID" value="SBAD_0001011501"/>
</dbReference>
<proteinExistence type="predicted"/>
<keyword evidence="1" id="KW-0812">Transmembrane</keyword>
<dbReference type="Proteomes" id="UP000270296">
    <property type="component" value="Unassembled WGS sequence"/>
</dbReference>
<name>A0A183J1L7_9BILA</name>
<evidence type="ECO:0000259" key="3">
    <source>
        <dbReference type="Pfam" id="PF12215"/>
    </source>
</evidence>
<dbReference type="InterPro" id="IPR024462">
    <property type="entry name" value="GH116_N"/>
</dbReference>
<keyword evidence="1" id="KW-1133">Transmembrane helix</keyword>
<reference evidence="4 5" key="2">
    <citation type="submission" date="2018-11" db="EMBL/GenBank/DDBJ databases">
        <authorList>
            <consortium name="Pathogen Informatics"/>
        </authorList>
    </citation>
    <scope>NUCLEOTIDE SEQUENCE [LARGE SCALE GENOMIC DNA]</scope>
</reference>
<gene>
    <name evidence="4" type="ORF">SBAD_LOCUS9765</name>
</gene>
<dbReference type="InterPro" id="IPR006775">
    <property type="entry name" value="GH116_catalytic"/>
</dbReference>
<evidence type="ECO:0000313" key="6">
    <source>
        <dbReference type="WBParaSite" id="SBAD_0001011501-mRNA-1"/>
    </source>
</evidence>
<protein>
    <submittedName>
        <fullName evidence="6">Non-lysosomal glucosylceramidase</fullName>
    </submittedName>
</protein>
<reference evidence="6" key="1">
    <citation type="submission" date="2016-06" db="UniProtKB">
        <authorList>
            <consortium name="WormBaseParasite"/>
        </authorList>
    </citation>
    <scope>IDENTIFICATION</scope>
</reference>
<evidence type="ECO:0000313" key="4">
    <source>
        <dbReference type="EMBL" id="VDP25749.1"/>
    </source>
</evidence>
<feature type="domain" description="Glycosyl-hydrolase family 116 catalytic region" evidence="2">
    <location>
        <begin position="139"/>
        <end position="323"/>
    </location>
</feature>
<keyword evidence="1" id="KW-0472">Membrane</keyword>
<organism evidence="6">
    <name type="scientific">Soboliphyme baturini</name>
    <dbReference type="NCBI Taxonomy" id="241478"/>
    <lineage>
        <taxon>Eukaryota</taxon>
        <taxon>Metazoa</taxon>
        <taxon>Ecdysozoa</taxon>
        <taxon>Nematoda</taxon>
        <taxon>Enoplea</taxon>
        <taxon>Dorylaimia</taxon>
        <taxon>Dioctophymatida</taxon>
        <taxon>Dioctophymatoidea</taxon>
        <taxon>Soboliphymatidae</taxon>
        <taxon>Soboliphyme</taxon>
    </lineage>
</organism>
<dbReference type="PANTHER" id="PTHR12654">
    <property type="entry name" value="BILE ACID BETA-GLUCOSIDASE-RELATED"/>
    <property type="match status" value="1"/>
</dbReference>
<evidence type="ECO:0000259" key="2">
    <source>
        <dbReference type="Pfam" id="PF04685"/>
    </source>
</evidence>
<dbReference type="Pfam" id="PF12215">
    <property type="entry name" value="Glyco_hydr_116N"/>
    <property type="match status" value="1"/>
</dbReference>
<evidence type="ECO:0000313" key="5">
    <source>
        <dbReference type="Proteomes" id="UP000270296"/>
    </source>
</evidence>
<dbReference type="Pfam" id="PF04685">
    <property type="entry name" value="DUF608"/>
    <property type="match status" value="1"/>
</dbReference>
<dbReference type="OrthoDB" id="730489at2759"/>
<dbReference type="AlphaFoldDB" id="A0A183J1L7"/>
<sequence>MSRRNELGIAVCCQLKVPRRQKASLEFSLSWDMPCVNFGGRKRVFYRRYTKWFGIEGDAAPQICVSGLKNLREWERQIEAWQNPVLSDVRLPDWYKSALFNELYFLTDGGSVWFEFDERWLLNETLISKYTADVWRNIGRFGYLESWEYLMINTYDVHFYASVSLARLWPELEHAIQAEFCDQFFNEDHSRVRFMYDGSVNVRKQKYAIPHDLGNPGTVSDEPWLQTNAYVMHNTAHWKDLNTKFILTCYRDYLLLHLDKSETFPFDQIIETGLEQWDVDGDGMIEQDGKCDQTYDIWCMNGTRYFYFVLLLFVLKYVASLLRLIHVFLLLPSRIVTPSESCGKLCCSETVGQGGSRGLLKQFLTDIQNYPVVIELVGKCSLLRGSQWLPPIHEHMAAYI</sequence>
<dbReference type="GO" id="GO:0008422">
    <property type="term" value="F:beta-glucosidase activity"/>
    <property type="evidence" value="ECO:0007669"/>
    <property type="project" value="TreeGrafter"/>
</dbReference>
<accession>A0A183J1L7</accession>
<feature type="transmembrane region" description="Helical" evidence="1">
    <location>
        <begin position="305"/>
        <end position="331"/>
    </location>
</feature>
<dbReference type="InterPro" id="IPR052566">
    <property type="entry name" value="Non-lysos_glucosylceramidase"/>
</dbReference>
<dbReference type="PANTHER" id="PTHR12654:SF0">
    <property type="entry name" value="NON-LYSOSOMAL GLUCOSYLCERAMIDASE"/>
    <property type="match status" value="1"/>
</dbReference>
<evidence type="ECO:0000256" key="1">
    <source>
        <dbReference type="SAM" id="Phobius"/>
    </source>
</evidence>
<feature type="domain" description="Glycosyl-hydrolase family 116 N-terminal" evidence="3">
    <location>
        <begin position="4"/>
        <end position="74"/>
    </location>
</feature>
<keyword evidence="5" id="KW-1185">Reference proteome</keyword>